<feature type="transmembrane region" description="Helical" evidence="13">
    <location>
        <begin position="68"/>
        <end position="89"/>
    </location>
</feature>
<dbReference type="PANTHER" id="PTHR10791:SF112">
    <property type="entry name" value="SUGAR TRANSPORTER SWEET1"/>
    <property type="match status" value="1"/>
</dbReference>
<evidence type="ECO:0000256" key="1">
    <source>
        <dbReference type="ARBA" id="ARBA00004651"/>
    </source>
</evidence>
<keyword evidence="4 13" id="KW-0813">Transport</keyword>
<dbReference type="Pfam" id="PF03083">
    <property type="entry name" value="MtN3_slv"/>
    <property type="match status" value="2"/>
</dbReference>
<sequence length="226" mass="25354">MGEVSWLDILSTAAVSTTVLQFLTGSIICYKYIQKKSTGDSSGFPFICGFLSCSLWLTYGKLTNEKSVVIVNTAGSMLFLLYSVVYYVFTVTKSSFLKQFFMSLLTLLLTIGYVQYENELEKAIQVMGLVCCFVTVLFFAAPLTMLLHVIKIKNAESLPFPLILSSFFVSLEWFIYGCLIKDTFLQITNFLGCLLSGAQLLLFVIYPSRINYGGPMYKPLDQSIVF</sequence>
<dbReference type="FunFam" id="1.20.1280.290:FF:000004">
    <property type="entry name" value="Sugar transporter SWEET"/>
    <property type="match status" value="1"/>
</dbReference>
<dbReference type="EMBL" id="WJQU01000002">
    <property type="protein sequence ID" value="KAJ6642421.1"/>
    <property type="molecule type" value="Genomic_DNA"/>
</dbReference>
<keyword evidence="5" id="KW-1003">Cell membrane</keyword>
<evidence type="ECO:0000256" key="3">
    <source>
        <dbReference type="ARBA" id="ARBA00007809"/>
    </source>
</evidence>
<comment type="function">
    <text evidence="12">Mediates both low-affinity uptake and efflux of sugar across the membrane.</text>
</comment>
<evidence type="ECO:0000256" key="5">
    <source>
        <dbReference type="ARBA" id="ARBA00022475"/>
    </source>
</evidence>
<name>A0A9Q0N2X1_9DIPT</name>
<evidence type="ECO:0000256" key="10">
    <source>
        <dbReference type="ARBA" id="ARBA00023034"/>
    </source>
</evidence>
<comment type="caution">
    <text evidence="13">Lacks conserved residue(s) required for the propagation of feature annotation.</text>
</comment>
<keyword evidence="11 13" id="KW-0472">Membrane</keyword>
<dbReference type="Gene3D" id="1.20.1280.290">
    <property type="match status" value="2"/>
</dbReference>
<evidence type="ECO:0000256" key="8">
    <source>
        <dbReference type="ARBA" id="ARBA00022737"/>
    </source>
</evidence>
<protein>
    <recommendedName>
        <fullName evidence="13">Sugar transporter SWEET</fullName>
    </recommendedName>
</protein>
<evidence type="ECO:0000313" key="15">
    <source>
        <dbReference type="Proteomes" id="UP001151699"/>
    </source>
</evidence>
<reference evidence="14" key="1">
    <citation type="submission" date="2022-07" db="EMBL/GenBank/DDBJ databases">
        <authorList>
            <person name="Trinca V."/>
            <person name="Uliana J.V.C."/>
            <person name="Torres T.T."/>
            <person name="Ward R.J."/>
            <person name="Monesi N."/>
        </authorList>
    </citation>
    <scope>NUCLEOTIDE SEQUENCE</scope>
    <source>
        <strain evidence="14">HSMRA1968</strain>
        <tissue evidence="14">Whole embryos</tissue>
    </source>
</reference>
<evidence type="ECO:0000256" key="2">
    <source>
        <dbReference type="ARBA" id="ARBA00004653"/>
    </source>
</evidence>
<dbReference type="AlphaFoldDB" id="A0A9Q0N2X1"/>
<keyword evidence="7 13" id="KW-0812">Transmembrane</keyword>
<organism evidence="14 15">
    <name type="scientific">Pseudolycoriella hygida</name>
    <dbReference type="NCBI Taxonomy" id="35572"/>
    <lineage>
        <taxon>Eukaryota</taxon>
        <taxon>Metazoa</taxon>
        <taxon>Ecdysozoa</taxon>
        <taxon>Arthropoda</taxon>
        <taxon>Hexapoda</taxon>
        <taxon>Insecta</taxon>
        <taxon>Pterygota</taxon>
        <taxon>Neoptera</taxon>
        <taxon>Endopterygota</taxon>
        <taxon>Diptera</taxon>
        <taxon>Nematocera</taxon>
        <taxon>Sciaroidea</taxon>
        <taxon>Sciaridae</taxon>
        <taxon>Pseudolycoriella</taxon>
    </lineage>
</organism>
<dbReference type="FunFam" id="1.20.1280.290:FF:000010">
    <property type="entry name" value="Sugar transporter SWEET"/>
    <property type="match status" value="1"/>
</dbReference>
<keyword evidence="9 13" id="KW-1133">Transmembrane helix</keyword>
<dbReference type="InterPro" id="IPR047664">
    <property type="entry name" value="SWEET"/>
</dbReference>
<evidence type="ECO:0000256" key="4">
    <source>
        <dbReference type="ARBA" id="ARBA00022448"/>
    </source>
</evidence>
<evidence type="ECO:0000256" key="7">
    <source>
        <dbReference type="ARBA" id="ARBA00022692"/>
    </source>
</evidence>
<evidence type="ECO:0000256" key="6">
    <source>
        <dbReference type="ARBA" id="ARBA00022597"/>
    </source>
</evidence>
<comment type="similarity">
    <text evidence="3 13">Belongs to the SWEET sugar transporter family.</text>
</comment>
<evidence type="ECO:0000313" key="14">
    <source>
        <dbReference type="EMBL" id="KAJ6642421.1"/>
    </source>
</evidence>
<dbReference type="Proteomes" id="UP001151699">
    <property type="component" value="Chromosome B"/>
</dbReference>
<dbReference type="OrthoDB" id="409725at2759"/>
<feature type="transmembrane region" description="Helical" evidence="13">
    <location>
        <begin position="126"/>
        <end position="150"/>
    </location>
</feature>
<dbReference type="InterPro" id="IPR004316">
    <property type="entry name" value="SWEET_rpt"/>
</dbReference>
<keyword evidence="6 13" id="KW-0762">Sugar transport</keyword>
<keyword evidence="10" id="KW-0333">Golgi apparatus</keyword>
<gene>
    <name evidence="14" type="primary">slv_1</name>
    <name evidence="14" type="ORF">Bhyg_07369</name>
</gene>
<dbReference type="GO" id="GO:0005886">
    <property type="term" value="C:plasma membrane"/>
    <property type="evidence" value="ECO:0007669"/>
    <property type="project" value="UniProtKB-SubCell"/>
</dbReference>
<dbReference type="PANTHER" id="PTHR10791">
    <property type="entry name" value="RAG1-ACTIVATING PROTEIN 1"/>
    <property type="match status" value="1"/>
</dbReference>
<evidence type="ECO:0000256" key="9">
    <source>
        <dbReference type="ARBA" id="ARBA00022989"/>
    </source>
</evidence>
<dbReference type="GO" id="GO:0051119">
    <property type="term" value="F:sugar transmembrane transporter activity"/>
    <property type="evidence" value="ECO:0007669"/>
    <property type="project" value="InterPro"/>
</dbReference>
<evidence type="ECO:0000256" key="11">
    <source>
        <dbReference type="ARBA" id="ARBA00023136"/>
    </source>
</evidence>
<evidence type="ECO:0000256" key="13">
    <source>
        <dbReference type="RuleBase" id="RU910715"/>
    </source>
</evidence>
<feature type="transmembrane region" description="Helical" evidence="13">
    <location>
        <begin position="96"/>
        <end position="114"/>
    </location>
</feature>
<proteinExistence type="inferred from homology"/>
<feature type="transmembrane region" description="Helical" evidence="13">
    <location>
        <begin position="157"/>
        <end position="175"/>
    </location>
</feature>
<keyword evidence="8" id="KW-0677">Repeat</keyword>
<feature type="transmembrane region" description="Helical" evidence="13">
    <location>
        <begin position="6"/>
        <end position="30"/>
    </location>
</feature>
<comment type="function">
    <text evidence="13">Mediates sugar transport across membranes.</text>
</comment>
<evidence type="ECO:0000256" key="12">
    <source>
        <dbReference type="ARBA" id="ARBA00055578"/>
    </source>
</evidence>
<dbReference type="GO" id="GO:0000139">
    <property type="term" value="C:Golgi membrane"/>
    <property type="evidence" value="ECO:0007669"/>
    <property type="project" value="UniProtKB-SubCell"/>
</dbReference>
<comment type="caution">
    <text evidence="14">The sequence shown here is derived from an EMBL/GenBank/DDBJ whole genome shotgun (WGS) entry which is preliminary data.</text>
</comment>
<keyword evidence="15" id="KW-1185">Reference proteome</keyword>
<feature type="transmembrane region" description="Helical" evidence="13">
    <location>
        <begin position="187"/>
        <end position="206"/>
    </location>
</feature>
<accession>A0A9Q0N2X1</accession>
<comment type="subcellular location">
    <subcellularLocation>
        <location evidence="1">Cell membrane</location>
        <topology evidence="1">Multi-pass membrane protein</topology>
    </subcellularLocation>
    <subcellularLocation>
        <location evidence="2">Golgi apparatus membrane</location>
        <topology evidence="2">Multi-pass membrane protein</topology>
    </subcellularLocation>
</comment>